<name>H2XUR9_CIOIN</name>
<dbReference type="PANTHER" id="PTHR33426">
    <property type="entry name" value="C2H2-TYPE DOMAIN-CONTAINING PROTEIN"/>
    <property type="match status" value="1"/>
</dbReference>
<reference evidence="1" key="3">
    <citation type="submission" date="2025-09" db="UniProtKB">
        <authorList>
            <consortium name="Ensembl"/>
        </authorList>
    </citation>
    <scope>IDENTIFICATION</scope>
</reference>
<dbReference type="Ensembl" id="ENSCINT00000031079.1">
    <property type="protein sequence ID" value="ENSCINP00000033403.1"/>
    <property type="gene ID" value="ENSCING00000018481.1"/>
</dbReference>
<keyword evidence="2" id="KW-1185">Reference proteome</keyword>
<evidence type="ECO:0000313" key="2">
    <source>
        <dbReference type="Proteomes" id="UP000008144"/>
    </source>
</evidence>
<dbReference type="AlphaFoldDB" id="H2XUR9"/>
<protein>
    <submittedName>
        <fullName evidence="1">Uncharacterized protein</fullName>
    </submittedName>
</protein>
<reference evidence="1" key="2">
    <citation type="submission" date="2025-08" db="UniProtKB">
        <authorList>
            <consortium name="Ensembl"/>
        </authorList>
    </citation>
    <scope>IDENTIFICATION</scope>
</reference>
<accession>H2XUR9</accession>
<organism evidence="1 2">
    <name type="scientific">Ciona intestinalis</name>
    <name type="common">Transparent sea squirt</name>
    <name type="synonym">Ascidia intestinalis</name>
    <dbReference type="NCBI Taxonomy" id="7719"/>
    <lineage>
        <taxon>Eukaryota</taxon>
        <taxon>Metazoa</taxon>
        <taxon>Chordata</taxon>
        <taxon>Tunicata</taxon>
        <taxon>Ascidiacea</taxon>
        <taxon>Phlebobranchia</taxon>
        <taxon>Cionidae</taxon>
        <taxon>Ciona</taxon>
    </lineage>
</organism>
<dbReference type="InParanoid" id="H2XUR9"/>
<sequence>GSSCSERLFTNVTFEWLLTSVNYLVDPYSLFCGERFITNVAFVRLFPCVDTLMGCQMSLSKISFVTFITLEWFNVVVDKMMYF</sequence>
<proteinExistence type="predicted"/>
<evidence type="ECO:0000313" key="1">
    <source>
        <dbReference type="Ensembl" id="ENSCINP00000033403.1"/>
    </source>
</evidence>
<dbReference type="HOGENOM" id="CLU_2548723_0_0_1"/>
<dbReference type="PANTHER" id="PTHR33426:SF30">
    <property type="match status" value="1"/>
</dbReference>
<reference evidence="2" key="1">
    <citation type="journal article" date="2002" name="Science">
        <title>The draft genome of Ciona intestinalis: insights into chordate and vertebrate origins.</title>
        <authorList>
            <person name="Dehal P."/>
            <person name="Satou Y."/>
            <person name="Campbell R.K."/>
            <person name="Chapman J."/>
            <person name="Degnan B."/>
            <person name="De Tomaso A."/>
            <person name="Davidson B."/>
            <person name="Di Gregorio A."/>
            <person name="Gelpke M."/>
            <person name="Goodstein D.M."/>
            <person name="Harafuji N."/>
            <person name="Hastings K.E."/>
            <person name="Ho I."/>
            <person name="Hotta K."/>
            <person name="Huang W."/>
            <person name="Kawashima T."/>
            <person name="Lemaire P."/>
            <person name="Martinez D."/>
            <person name="Meinertzhagen I.A."/>
            <person name="Necula S."/>
            <person name="Nonaka M."/>
            <person name="Putnam N."/>
            <person name="Rash S."/>
            <person name="Saiga H."/>
            <person name="Satake M."/>
            <person name="Terry A."/>
            <person name="Yamada L."/>
            <person name="Wang H.G."/>
            <person name="Awazu S."/>
            <person name="Azumi K."/>
            <person name="Boore J."/>
            <person name="Branno M."/>
            <person name="Chin-Bow S."/>
            <person name="DeSantis R."/>
            <person name="Doyle S."/>
            <person name="Francino P."/>
            <person name="Keys D.N."/>
            <person name="Haga S."/>
            <person name="Hayashi H."/>
            <person name="Hino K."/>
            <person name="Imai K.S."/>
            <person name="Inaba K."/>
            <person name="Kano S."/>
            <person name="Kobayashi K."/>
            <person name="Kobayashi M."/>
            <person name="Lee B.I."/>
            <person name="Makabe K.W."/>
            <person name="Manohar C."/>
            <person name="Matassi G."/>
            <person name="Medina M."/>
            <person name="Mochizuki Y."/>
            <person name="Mount S."/>
            <person name="Morishita T."/>
            <person name="Miura S."/>
            <person name="Nakayama A."/>
            <person name="Nishizaka S."/>
            <person name="Nomoto H."/>
            <person name="Ohta F."/>
            <person name="Oishi K."/>
            <person name="Rigoutsos I."/>
            <person name="Sano M."/>
            <person name="Sasaki A."/>
            <person name="Sasakura Y."/>
            <person name="Shoguchi E."/>
            <person name="Shin-i T."/>
            <person name="Spagnuolo A."/>
            <person name="Stainier D."/>
            <person name="Suzuki M.M."/>
            <person name="Tassy O."/>
            <person name="Takatori N."/>
            <person name="Tokuoka M."/>
            <person name="Yagi K."/>
            <person name="Yoshizaki F."/>
            <person name="Wada S."/>
            <person name="Zhang C."/>
            <person name="Hyatt P.D."/>
            <person name="Larimer F."/>
            <person name="Detter C."/>
            <person name="Doggett N."/>
            <person name="Glavina T."/>
            <person name="Hawkins T."/>
            <person name="Richardson P."/>
            <person name="Lucas S."/>
            <person name="Kohara Y."/>
            <person name="Levine M."/>
            <person name="Satoh N."/>
            <person name="Rokhsar D.S."/>
        </authorList>
    </citation>
    <scope>NUCLEOTIDE SEQUENCE [LARGE SCALE GENOMIC DNA]</scope>
</reference>
<dbReference type="Proteomes" id="UP000008144">
    <property type="component" value="Unassembled WGS sequence"/>
</dbReference>